<proteinExistence type="inferred from homology"/>
<dbReference type="InterPro" id="IPR024610">
    <property type="entry name" value="ING_N_histone-binding"/>
</dbReference>
<evidence type="ECO:0000256" key="11">
    <source>
        <dbReference type="PIRSR" id="PIRSR628651-50"/>
    </source>
</evidence>
<evidence type="ECO:0000256" key="12">
    <source>
        <dbReference type="PIRSR" id="PIRSR628651-51"/>
    </source>
</evidence>
<reference evidence="17" key="1">
    <citation type="submission" date="2025-08" db="UniProtKB">
        <authorList>
            <consortium name="RefSeq"/>
        </authorList>
    </citation>
    <scope>IDENTIFICATION</scope>
</reference>
<feature type="binding site" evidence="12">
    <location>
        <position position="188"/>
    </location>
    <ligand>
        <name>Zn(2+)</name>
        <dbReference type="ChEBI" id="CHEBI:29105"/>
        <label>1</label>
    </ligand>
</feature>
<dbReference type="InterPro" id="IPR019787">
    <property type="entry name" value="Znf_PHD-finger"/>
</dbReference>
<keyword evidence="10 14" id="KW-0539">Nucleus</keyword>
<dbReference type="PANTHER" id="PTHR10333">
    <property type="entry name" value="INHIBITOR OF GROWTH PROTEIN"/>
    <property type="match status" value="1"/>
</dbReference>
<comment type="domain">
    <text evidence="14">The PHD-type zinc finger mediates the binding to H3K4me3.</text>
</comment>
<evidence type="ECO:0000256" key="3">
    <source>
        <dbReference type="ARBA" id="ARBA00022604"/>
    </source>
</evidence>
<gene>
    <name evidence="17" type="primary">LOC107766110</name>
</gene>
<dbReference type="STRING" id="4097.A0A1S3XKY9"/>
<dbReference type="CDD" id="cd15587">
    <property type="entry name" value="PHD_Yng1p_like"/>
    <property type="match status" value="1"/>
</dbReference>
<evidence type="ECO:0000256" key="2">
    <source>
        <dbReference type="ARBA" id="ARBA00010210"/>
    </source>
</evidence>
<comment type="subcellular location">
    <subcellularLocation>
        <location evidence="1 14">Nucleus</location>
    </subcellularLocation>
</comment>
<dbReference type="SMR" id="A0A1S3XKY9"/>
<dbReference type="Pfam" id="PF12998">
    <property type="entry name" value="ING"/>
    <property type="match status" value="1"/>
</dbReference>
<keyword evidence="8" id="KW-0805">Transcription regulation</keyword>
<keyword evidence="4 12" id="KW-0479">Metal-binding</keyword>
<dbReference type="OrthoDB" id="5411773at2759"/>
<evidence type="ECO:0000256" key="10">
    <source>
        <dbReference type="ARBA" id="ARBA00023242"/>
    </source>
</evidence>
<dbReference type="PaxDb" id="4097-A0A1S3XKY9"/>
<dbReference type="InterPro" id="IPR019786">
    <property type="entry name" value="Zinc_finger_PHD-type_CS"/>
</dbReference>
<dbReference type="SMART" id="SM00249">
    <property type="entry name" value="PHD"/>
    <property type="match status" value="1"/>
</dbReference>
<dbReference type="FunFam" id="3.30.40.10:FF:000021">
    <property type="entry name" value="Inhibitor of growth 2b"/>
    <property type="match status" value="1"/>
</dbReference>
<feature type="binding site" evidence="12">
    <location>
        <position position="229"/>
    </location>
    <ligand>
        <name>Zn(2+)</name>
        <dbReference type="ChEBI" id="CHEBI:29105"/>
        <label>2</label>
    </ligand>
</feature>
<dbReference type="PROSITE" id="PS01359">
    <property type="entry name" value="ZF_PHD_1"/>
    <property type="match status" value="1"/>
</dbReference>
<evidence type="ECO:0000256" key="1">
    <source>
        <dbReference type="ARBA" id="ARBA00004123"/>
    </source>
</evidence>
<feature type="site" description="Histone H3K4me3 binding" evidence="11">
    <location>
        <position position="185"/>
    </location>
</feature>
<sequence>MSFIDEFQANIEALPNHLRRKYALLRDLDKSLQGVQRQNEQRCEKEIEDMIQRIKAGNVTPDSSLIKFSDDALDEQKHAIRIADEKVALASQAYDLVDAHIQQLDQYLKKFDEELRRERDVAVVTGTPATTVENNGKSGRSGEGKGGRKKTRLATAAAATATAAAAATPSGMDLDLPVDPNEPTYCFCNQVSYGEMVACDNPNCKIEWFHYGCVGLKEQPKGKWFCADCAGTQKKRKGR</sequence>
<feature type="binding site" evidence="12">
    <location>
        <position position="213"/>
    </location>
    <ligand>
        <name>Zn(2+)</name>
        <dbReference type="ChEBI" id="CHEBI:29105"/>
        <label>1</label>
    </ligand>
</feature>
<feature type="binding site" evidence="12">
    <location>
        <position position="210"/>
    </location>
    <ligand>
        <name>Zn(2+)</name>
        <dbReference type="ChEBI" id="CHEBI:29105"/>
        <label>1</label>
    </ligand>
</feature>
<dbReference type="GO" id="GO:0005634">
    <property type="term" value="C:nucleus"/>
    <property type="evidence" value="ECO:0007669"/>
    <property type="project" value="UniProtKB-SubCell"/>
</dbReference>
<comment type="subunit">
    <text evidence="14">Component of an histone acetyltransferase complex. Interacts with H3K4me3 and to a lesser extent with H3K4me2.</text>
</comment>
<dbReference type="PROSITE" id="PS50016">
    <property type="entry name" value="ZF_PHD_2"/>
    <property type="match status" value="1"/>
</dbReference>
<evidence type="ECO:0000256" key="7">
    <source>
        <dbReference type="ARBA" id="ARBA00022853"/>
    </source>
</evidence>
<evidence type="ECO:0000256" key="5">
    <source>
        <dbReference type="ARBA" id="ARBA00022771"/>
    </source>
</evidence>
<dbReference type="Gene3D" id="6.10.140.1740">
    <property type="match status" value="1"/>
</dbReference>
<dbReference type="OMA" id="QPKGKWF"/>
<feature type="binding site" evidence="12">
    <location>
        <position position="204"/>
    </location>
    <ligand>
        <name>Zn(2+)</name>
        <dbReference type="ChEBI" id="CHEBI:29105"/>
        <label>2</label>
    </ligand>
</feature>
<comment type="function">
    <text evidence="14">Component of an histone acetyltransferase complex.</text>
</comment>
<name>A0A1S3XKY9_TOBAC</name>
<keyword evidence="9" id="KW-0804">Transcription</keyword>
<dbReference type="InterPro" id="IPR011011">
    <property type="entry name" value="Znf_FYVE_PHD"/>
</dbReference>
<feature type="site" description="Histone H3K4me3 binding" evidence="11">
    <location>
        <position position="200"/>
    </location>
</feature>
<keyword evidence="5 13" id="KW-0863">Zinc-finger</keyword>
<evidence type="ECO:0000256" key="4">
    <source>
        <dbReference type="ARBA" id="ARBA00022723"/>
    </source>
</evidence>
<feature type="region of interest" description="Disordered" evidence="15">
    <location>
        <begin position="128"/>
        <end position="153"/>
    </location>
</feature>
<feature type="site" description="Histone H3K4me3 binding" evidence="11">
    <location>
        <position position="208"/>
    </location>
</feature>
<feature type="domain" description="PHD-type" evidence="16">
    <location>
        <begin position="183"/>
        <end position="232"/>
    </location>
</feature>
<dbReference type="SUPFAM" id="SSF57903">
    <property type="entry name" value="FYVE/PHD zinc finger"/>
    <property type="match status" value="1"/>
</dbReference>
<dbReference type="RefSeq" id="XP_016440327.1">
    <property type="nucleotide sequence ID" value="XM_016584841.1"/>
</dbReference>
<evidence type="ECO:0000256" key="13">
    <source>
        <dbReference type="PROSITE-ProRule" id="PRU00146"/>
    </source>
</evidence>
<dbReference type="InterPro" id="IPR028651">
    <property type="entry name" value="ING_fam"/>
</dbReference>
<organism evidence="17">
    <name type="scientific">Nicotiana tabacum</name>
    <name type="common">Common tobacco</name>
    <dbReference type="NCBI Taxonomy" id="4097"/>
    <lineage>
        <taxon>Eukaryota</taxon>
        <taxon>Viridiplantae</taxon>
        <taxon>Streptophyta</taxon>
        <taxon>Embryophyta</taxon>
        <taxon>Tracheophyta</taxon>
        <taxon>Spermatophyta</taxon>
        <taxon>Magnoliopsida</taxon>
        <taxon>eudicotyledons</taxon>
        <taxon>Gunneridae</taxon>
        <taxon>Pentapetalae</taxon>
        <taxon>asterids</taxon>
        <taxon>lamiids</taxon>
        <taxon>Solanales</taxon>
        <taxon>Solanaceae</taxon>
        <taxon>Nicotianoideae</taxon>
        <taxon>Nicotianeae</taxon>
        <taxon>Nicotiana</taxon>
    </lineage>
</organism>
<dbReference type="SMART" id="SM01408">
    <property type="entry name" value="ING"/>
    <property type="match status" value="1"/>
</dbReference>
<evidence type="ECO:0000259" key="16">
    <source>
        <dbReference type="PROSITE" id="PS50016"/>
    </source>
</evidence>
<feature type="binding site" evidence="12">
    <location>
        <position position="199"/>
    </location>
    <ligand>
        <name>Zn(2+)</name>
        <dbReference type="ChEBI" id="CHEBI:29105"/>
        <label>2</label>
    </ligand>
</feature>
<dbReference type="GO" id="GO:0006325">
    <property type="term" value="P:chromatin organization"/>
    <property type="evidence" value="ECO:0007669"/>
    <property type="project" value="UniProtKB-KW"/>
</dbReference>
<dbReference type="Gene3D" id="3.30.40.10">
    <property type="entry name" value="Zinc/RING finger domain, C3HC4 (zinc finger)"/>
    <property type="match status" value="1"/>
</dbReference>
<accession>A0A1S3XKY9</accession>
<protein>
    <recommendedName>
        <fullName evidence="14">PHD finger protein ING</fullName>
    </recommendedName>
</protein>
<feature type="compositionally biased region" description="Low complexity" evidence="15">
    <location>
        <begin position="128"/>
        <end position="138"/>
    </location>
</feature>
<dbReference type="PANTHER" id="PTHR10333:SF103">
    <property type="entry name" value="INHIBITOR OF GROWTH PROTEIN 3"/>
    <property type="match status" value="1"/>
</dbReference>
<feature type="site" description="Histone H3K4me3 binding" evidence="11">
    <location>
        <position position="196"/>
    </location>
</feature>
<keyword evidence="7 14" id="KW-0156">Chromatin regulator</keyword>
<comment type="similarity">
    <text evidence="2 14">Belongs to the ING family.</text>
</comment>
<dbReference type="InterPro" id="IPR001965">
    <property type="entry name" value="Znf_PHD"/>
</dbReference>
<dbReference type="InterPro" id="IPR013083">
    <property type="entry name" value="Znf_RING/FYVE/PHD"/>
</dbReference>
<feature type="binding site" evidence="12">
    <location>
        <position position="186"/>
    </location>
    <ligand>
        <name>Zn(2+)</name>
        <dbReference type="ChEBI" id="CHEBI:29105"/>
        <label>1</label>
    </ligand>
</feature>
<dbReference type="KEGG" id="nta:107766110"/>
<dbReference type="AlphaFoldDB" id="A0A1S3XKY9"/>
<keyword evidence="6 12" id="KW-0862">Zinc</keyword>
<dbReference type="GO" id="GO:0008270">
    <property type="term" value="F:zinc ion binding"/>
    <property type="evidence" value="ECO:0007669"/>
    <property type="project" value="UniProtKB-KW"/>
</dbReference>
<evidence type="ECO:0000256" key="6">
    <source>
        <dbReference type="ARBA" id="ARBA00022833"/>
    </source>
</evidence>
<evidence type="ECO:0000256" key="14">
    <source>
        <dbReference type="RuleBase" id="RU361213"/>
    </source>
</evidence>
<dbReference type="CDD" id="cd17015">
    <property type="entry name" value="ING_plant"/>
    <property type="match status" value="1"/>
</dbReference>
<evidence type="ECO:0000313" key="17">
    <source>
        <dbReference type="RefSeq" id="XP_016440327.1"/>
    </source>
</evidence>
<feature type="binding site" evidence="12">
    <location>
        <position position="226"/>
    </location>
    <ligand>
        <name>Zn(2+)</name>
        <dbReference type="ChEBI" id="CHEBI:29105"/>
        <label>2</label>
    </ligand>
</feature>
<evidence type="ECO:0000256" key="9">
    <source>
        <dbReference type="ARBA" id="ARBA00023163"/>
    </source>
</evidence>
<evidence type="ECO:0000256" key="15">
    <source>
        <dbReference type="SAM" id="MobiDB-lite"/>
    </source>
</evidence>
<evidence type="ECO:0000256" key="8">
    <source>
        <dbReference type="ARBA" id="ARBA00023015"/>
    </source>
</evidence>
<keyword evidence="3" id="KW-0341">Growth regulation</keyword>